<keyword evidence="1" id="KW-0813">Transport</keyword>
<dbReference type="GO" id="GO:1902387">
    <property type="term" value="F:ceramide 1-phosphate binding"/>
    <property type="evidence" value="ECO:0007669"/>
    <property type="project" value="TreeGrafter"/>
</dbReference>
<dbReference type="FunFam" id="1.10.3520.10:FF:000001">
    <property type="entry name" value="Pleckstrin domain-containing family A member 8"/>
    <property type="match status" value="1"/>
</dbReference>
<dbReference type="GO" id="GO:1902388">
    <property type="term" value="F:ceramide 1-phosphate transfer activity"/>
    <property type="evidence" value="ECO:0007669"/>
    <property type="project" value="TreeGrafter"/>
</dbReference>
<organism evidence="3 4">
    <name type="scientific">Desmophyllum pertusum</name>
    <dbReference type="NCBI Taxonomy" id="174260"/>
    <lineage>
        <taxon>Eukaryota</taxon>
        <taxon>Metazoa</taxon>
        <taxon>Cnidaria</taxon>
        <taxon>Anthozoa</taxon>
        <taxon>Hexacorallia</taxon>
        <taxon>Scleractinia</taxon>
        <taxon>Caryophylliina</taxon>
        <taxon>Caryophylliidae</taxon>
        <taxon>Desmophyllum</taxon>
    </lineage>
</organism>
<dbReference type="Pfam" id="PF08718">
    <property type="entry name" value="GLTP"/>
    <property type="match status" value="1"/>
</dbReference>
<keyword evidence="4" id="KW-1185">Reference proteome</keyword>
<dbReference type="Proteomes" id="UP001163046">
    <property type="component" value="Unassembled WGS sequence"/>
</dbReference>
<accession>A0A9W9YJL1</accession>
<dbReference type="SUPFAM" id="SSF110004">
    <property type="entry name" value="Glycolipid transfer protein, GLTP"/>
    <property type="match status" value="1"/>
</dbReference>
<reference evidence="3" key="1">
    <citation type="submission" date="2023-01" db="EMBL/GenBank/DDBJ databases">
        <title>Genome assembly of the deep-sea coral Lophelia pertusa.</title>
        <authorList>
            <person name="Herrera S."/>
            <person name="Cordes E."/>
        </authorList>
    </citation>
    <scope>NUCLEOTIDE SEQUENCE</scope>
    <source>
        <strain evidence="3">USNM1676648</strain>
        <tissue evidence="3">Polyp</tissue>
    </source>
</reference>
<dbReference type="EMBL" id="MU827337">
    <property type="protein sequence ID" value="KAJ7353920.1"/>
    <property type="molecule type" value="Genomic_DNA"/>
</dbReference>
<comment type="caution">
    <text evidence="3">The sequence shown here is derived from an EMBL/GenBank/DDBJ whole genome shotgun (WGS) entry which is preliminary data.</text>
</comment>
<dbReference type="PANTHER" id="PTHR10219:SF25">
    <property type="entry name" value="PLECKSTRIN HOMOLOGY DOMAIN-CONTAINING FAMILY A MEMBER 8"/>
    <property type="match status" value="1"/>
</dbReference>
<evidence type="ECO:0000313" key="4">
    <source>
        <dbReference type="Proteomes" id="UP001163046"/>
    </source>
</evidence>
<dbReference type="InterPro" id="IPR036497">
    <property type="entry name" value="GLTP_sf"/>
</dbReference>
<name>A0A9W9YJL1_9CNID</name>
<dbReference type="GO" id="GO:0005829">
    <property type="term" value="C:cytosol"/>
    <property type="evidence" value="ECO:0007669"/>
    <property type="project" value="TreeGrafter"/>
</dbReference>
<evidence type="ECO:0000313" key="3">
    <source>
        <dbReference type="EMBL" id="KAJ7353920.1"/>
    </source>
</evidence>
<evidence type="ECO:0000256" key="1">
    <source>
        <dbReference type="ARBA" id="ARBA00022448"/>
    </source>
</evidence>
<feature type="domain" description="Glycolipid transfer protein" evidence="2">
    <location>
        <begin position="20"/>
        <end position="161"/>
    </location>
</feature>
<dbReference type="Gene3D" id="1.10.3520.10">
    <property type="entry name" value="Glycolipid transfer protein"/>
    <property type="match status" value="1"/>
</dbReference>
<dbReference type="GO" id="GO:0016020">
    <property type="term" value="C:membrane"/>
    <property type="evidence" value="ECO:0007669"/>
    <property type="project" value="TreeGrafter"/>
</dbReference>
<dbReference type="OrthoDB" id="205255at2759"/>
<evidence type="ECO:0000259" key="2">
    <source>
        <dbReference type="Pfam" id="PF08718"/>
    </source>
</evidence>
<proteinExistence type="predicted"/>
<dbReference type="PANTHER" id="PTHR10219">
    <property type="entry name" value="GLYCOLIPID TRANSFER PROTEIN-RELATED"/>
    <property type="match status" value="1"/>
</dbReference>
<dbReference type="AlphaFoldDB" id="A0A9W9YJL1"/>
<protein>
    <recommendedName>
        <fullName evidence="2">Glycolipid transfer protein domain-containing protein</fullName>
    </recommendedName>
</protein>
<sequence>MSFFSEAEHRFLPIPEDTRIETKSFLDAASEVVPFFDVLGPTAFAPVKSDINGNIKKLREKFAKDPEKYKTLQGIVESEIEEGTTKEKNSATDALLWLKRAMQFIIVFLEEVLKGEPDLVKCAKKAYEGSLKKFHGWIVQGIFSLAMKAVPYRKDFIASLGRGKADEETVLKEMKDFLDLLSANINTVEQFYHKNDLDSSKVV</sequence>
<gene>
    <name evidence="3" type="ORF">OS493_031367</name>
</gene>
<dbReference type="InterPro" id="IPR014830">
    <property type="entry name" value="Glycolipid_transfer_prot_dom"/>
</dbReference>